<gene>
    <name evidence="1" type="ORF">K239x_17850</name>
</gene>
<proteinExistence type="predicted"/>
<dbReference type="InterPro" id="IPR021948">
    <property type="entry name" value="DUF3565"/>
</dbReference>
<dbReference type="Pfam" id="PF12088">
    <property type="entry name" value="DUF3565"/>
    <property type="match status" value="1"/>
</dbReference>
<reference evidence="1 2" key="1">
    <citation type="submission" date="2019-02" db="EMBL/GenBank/DDBJ databases">
        <title>Deep-cultivation of Planctomycetes and their phenomic and genomic characterization uncovers novel biology.</title>
        <authorList>
            <person name="Wiegand S."/>
            <person name="Jogler M."/>
            <person name="Boedeker C."/>
            <person name="Pinto D."/>
            <person name="Vollmers J."/>
            <person name="Rivas-Marin E."/>
            <person name="Kohn T."/>
            <person name="Peeters S.H."/>
            <person name="Heuer A."/>
            <person name="Rast P."/>
            <person name="Oberbeckmann S."/>
            <person name="Bunk B."/>
            <person name="Jeske O."/>
            <person name="Meyerdierks A."/>
            <person name="Storesund J.E."/>
            <person name="Kallscheuer N."/>
            <person name="Luecker S."/>
            <person name="Lage O.M."/>
            <person name="Pohl T."/>
            <person name="Merkel B.J."/>
            <person name="Hornburger P."/>
            <person name="Mueller R.-W."/>
            <person name="Bruemmer F."/>
            <person name="Labrenz M."/>
            <person name="Spormann A.M."/>
            <person name="Op den Camp H."/>
            <person name="Overmann J."/>
            <person name="Amann R."/>
            <person name="Jetten M.S.M."/>
            <person name="Mascher T."/>
            <person name="Medema M.H."/>
            <person name="Devos D.P."/>
            <person name="Kaster A.-K."/>
            <person name="Ovreas L."/>
            <person name="Rohde M."/>
            <person name="Galperin M.Y."/>
            <person name="Jogler C."/>
        </authorList>
    </citation>
    <scope>NUCLEOTIDE SEQUENCE [LARGE SCALE GENOMIC DNA]</scope>
    <source>
        <strain evidence="1 2">K23_9</strain>
    </source>
</reference>
<dbReference type="RefSeq" id="WP_145417410.1">
    <property type="nucleotide sequence ID" value="NZ_CP036526.1"/>
</dbReference>
<accession>A0A517NRR3</accession>
<protein>
    <recommendedName>
        <fullName evidence="3">Pressure-regulated protein</fullName>
    </recommendedName>
</protein>
<dbReference type="EMBL" id="CP036526">
    <property type="protein sequence ID" value="QDT09834.1"/>
    <property type="molecule type" value="Genomic_DNA"/>
</dbReference>
<evidence type="ECO:0000313" key="1">
    <source>
        <dbReference type="EMBL" id="QDT09834.1"/>
    </source>
</evidence>
<organism evidence="1 2">
    <name type="scientific">Stieleria marina</name>
    <dbReference type="NCBI Taxonomy" id="1930275"/>
    <lineage>
        <taxon>Bacteria</taxon>
        <taxon>Pseudomonadati</taxon>
        <taxon>Planctomycetota</taxon>
        <taxon>Planctomycetia</taxon>
        <taxon>Pirellulales</taxon>
        <taxon>Pirellulaceae</taxon>
        <taxon>Stieleria</taxon>
    </lineage>
</organism>
<dbReference type="OrthoDB" id="9799128at2"/>
<name>A0A517NRR3_9BACT</name>
<dbReference type="AlphaFoldDB" id="A0A517NRR3"/>
<keyword evidence="2" id="KW-1185">Reference proteome</keyword>
<evidence type="ECO:0008006" key="3">
    <source>
        <dbReference type="Google" id="ProtNLM"/>
    </source>
</evidence>
<evidence type="ECO:0000313" key="2">
    <source>
        <dbReference type="Proteomes" id="UP000319817"/>
    </source>
</evidence>
<sequence length="77" mass="8657">MSSTNSAIVGYHKDEEGYWVSQLACGHNQHVRHDPPLVRRPWVMTSEGRDSMLGYKLKCQKCREAAPADPRPSSQSS</sequence>
<dbReference type="Proteomes" id="UP000319817">
    <property type="component" value="Chromosome"/>
</dbReference>